<proteinExistence type="inferred from homology"/>
<evidence type="ECO:0000256" key="9">
    <source>
        <dbReference type="RuleBase" id="RU363032"/>
    </source>
</evidence>
<evidence type="ECO:0000256" key="6">
    <source>
        <dbReference type="ARBA" id="ARBA00022927"/>
    </source>
</evidence>
<keyword evidence="3" id="KW-1003">Cell membrane</keyword>
<dbReference type="Gene3D" id="1.10.3720.10">
    <property type="entry name" value="MetI-like"/>
    <property type="match status" value="1"/>
</dbReference>
<name>A0A6L5Z3P7_9RHOB</name>
<comment type="similarity">
    <text evidence="9">Belongs to the binding-protein-dependent transport system permease family.</text>
</comment>
<dbReference type="GO" id="GO:0015833">
    <property type="term" value="P:peptide transport"/>
    <property type="evidence" value="ECO:0007669"/>
    <property type="project" value="UniProtKB-KW"/>
</dbReference>
<comment type="caution">
    <text evidence="11">The sequence shown here is derived from an EMBL/GenBank/DDBJ whole genome shotgun (WGS) entry which is preliminary data.</text>
</comment>
<protein>
    <submittedName>
        <fullName evidence="11">ABC transporter permease subunit</fullName>
    </submittedName>
</protein>
<dbReference type="GO" id="GO:0005886">
    <property type="term" value="C:plasma membrane"/>
    <property type="evidence" value="ECO:0007669"/>
    <property type="project" value="UniProtKB-SubCell"/>
</dbReference>
<dbReference type="EMBL" id="WIND01000013">
    <property type="protein sequence ID" value="MSU90929.1"/>
    <property type="molecule type" value="Genomic_DNA"/>
</dbReference>
<dbReference type="InterPro" id="IPR035906">
    <property type="entry name" value="MetI-like_sf"/>
</dbReference>
<evidence type="ECO:0000256" key="3">
    <source>
        <dbReference type="ARBA" id="ARBA00022475"/>
    </source>
</evidence>
<keyword evidence="5" id="KW-0571">Peptide transport</keyword>
<reference evidence="11 12" key="1">
    <citation type="submission" date="2019-10" db="EMBL/GenBank/DDBJ databases">
        <title>Cognatihalovulum marinum gen. nov. sp. nov., a new member of the family Rhodobacteraceae isolated from deep seawater of the Northwest Indian Ocean.</title>
        <authorList>
            <person name="Ruan C."/>
            <person name="Wang J."/>
            <person name="Zheng X."/>
            <person name="Song L."/>
            <person name="Zhu Y."/>
            <person name="Huang Y."/>
            <person name="Lu Z."/>
            <person name="Du W."/>
            <person name="Huang L."/>
            <person name="Dai X."/>
        </authorList>
    </citation>
    <scope>NUCLEOTIDE SEQUENCE [LARGE SCALE GENOMIC DNA]</scope>
    <source>
        <strain evidence="11 12">2CG4</strain>
    </source>
</reference>
<evidence type="ECO:0000256" key="2">
    <source>
        <dbReference type="ARBA" id="ARBA00022448"/>
    </source>
</evidence>
<dbReference type="PROSITE" id="PS50928">
    <property type="entry name" value="ABC_TM1"/>
    <property type="match status" value="1"/>
</dbReference>
<evidence type="ECO:0000313" key="12">
    <source>
        <dbReference type="Proteomes" id="UP000474957"/>
    </source>
</evidence>
<gene>
    <name evidence="11" type="ORF">GE300_15130</name>
</gene>
<dbReference type="PANTHER" id="PTHR43386:SF1">
    <property type="entry name" value="D,D-DIPEPTIDE TRANSPORT SYSTEM PERMEASE PROTEIN DDPC-RELATED"/>
    <property type="match status" value="1"/>
</dbReference>
<dbReference type="SUPFAM" id="SSF161098">
    <property type="entry name" value="MetI-like"/>
    <property type="match status" value="1"/>
</dbReference>
<dbReference type="CDD" id="cd06261">
    <property type="entry name" value="TM_PBP2"/>
    <property type="match status" value="1"/>
</dbReference>
<sequence>MTTAAISRSDFWLRFSHSKNAVIGAIIVTIVTLAAIFAPVLAPQDPGKVSILFTWEPPGDRYTLGADALGRDVLSRLVWGARVSLLVAFSVLSITLVIGVTLGMIAAWSRGWPDSLIMRTVDVVFAFPEVIIALLIAAVLGPGTLTVIVALSMVWWPGIARMTRSLVLSLREELFVEAAVACGTPPWKIMWKHFLPNIISPLIVRASIGVGFIIMAEATLSFLGIGVQEPMPTWGGMIRDGLPELRSDPHLALAASASLGITMIGFNLLGDGLRDVLDPKGAR</sequence>
<keyword evidence="7 9" id="KW-1133">Transmembrane helix</keyword>
<organism evidence="11 12">
    <name type="scientific">Halovulum marinum</name>
    <dbReference type="NCBI Taxonomy" id="2662447"/>
    <lineage>
        <taxon>Bacteria</taxon>
        <taxon>Pseudomonadati</taxon>
        <taxon>Pseudomonadota</taxon>
        <taxon>Alphaproteobacteria</taxon>
        <taxon>Rhodobacterales</taxon>
        <taxon>Paracoccaceae</taxon>
        <taxon>Halovulum</taxon>
    </lineage>
</organism>
<evidence type="ECO:0000259" key="10">
    <source>
        <dbReference type="PROSITE" id="PS50928"/>
    </source>
</evidence>
<keyword evidence="4 9" id="KW-0812">Transmembrane</keyword>
<evidence type="ECO:0000256" key="1">
    <source>
        <dbReference type="ARBA" id="ARBA00004651"/>
    </source>
</evidence>
<feature type="transmembrane region" description="Helical" evidence="9">
    <location>
        <begin position="85"/>
        <end position="110"/>
    </location>
</feature>
<evidence type="ECO:0000256" key="5">
    <source>
        <dbReference type="ARBA" id="ARBA00022856"/>
    </source>
</evidence>
<feature type="transmembrane region" description="Helical" evidence="9">
    <location>
        <begin position="202"/>
        <end position="227"/>
    </location>
</feature>
<accession>A0A6L5Z3P7</accession>
<feature type="transmembrane region" description="Helical" evidence="9">
    <location>
        <begin position="251"/>
        <end position="270"/>
    </location>
</feature>
<evidence type="ECO:0000256" key="8">
    <source>
        <dbReference type="ARBA" id="ARBA00023136"/>
    </source>
</evidence>
<feature type="domain" description="ABC transmembrane type-1" evidence="10">
    <location>
        <begin position="81"/>
        <end position="270"/>
    </location>
</feature>
<dbReference type="InterPro" id="IPR025966">
    <property type="entry name" value="OppC_N"/>
</dbReference>
<feature type="transmembrane region" description="Helical" evidence="9">
    <location>
        <begin position="21"/>
        <end position="42"/>
    </location>
</feature>
<dbReference type="PANTHER" id="PTHR43386">
    <property type="entry name" value="OLIGOPEPTIDE TRANSPORT SYSTEM PERMEASE PROTEIN APPC"/>
    <property type="match status" value="1"/>
</dbReference>
<dbReference type="Pfam" id="PF12911">
    <property type="entry name" value="OppC_N"/>
    <property type="match status" value="1"/>
</dbReference>
<keyword evidence="2 9" id="KW-0813">Transport</keyword>
<keyword evidence="6" id="KW-0653">Protein transport</keyword>
<dbReference type="GO" id="GO:0055085">
    <property type="term" value="P:transmembrane transport"/>
    <property type="evidence" value="ECO:0007669"/>
    <property type="project" value="InterPro"/>
</dbReference>
<evidence type="ECO:0000313" key="11">
    <source>
        <dbReference type="EMBL" id="MSU90929.1"/>
    </source>
</evidence>
<dbReference type="Proteomes" id="UP000474957">
    <property type="component" value="Unassembled WGS sequence"/>
</dbReference>
<keyword evidence="8 9" id="KW-0472">Membrane</keyword>
<dbReference type="Pfam" id="PF00528">
    <property type="entry name" value="BPD_transp_1"/>
    <property type="match status" value="1"/>
</dbReference>
<feature type="transmembrane region" description="Helical" evidence="9">
    <location>
        <begin position="130"/>
        <end position="156"/>
    </location>
</feature>
<dbReference type="InterPro" id="IPR050366">
    <property type="entry name" value="BP-dependent_transpt_permease"/>
</dbReference>
<dbReference type="GO" id="GO:0015031">
    <property type="term" value="P:protein transport"/>
    <property type="evidence" value="ECO:0007669"/>
    <property type="project" value="UniProtKB-KW"/>
</dbReference>
<dbReference type="InterPro" id="IPR000515">
    <property type="entry name" value="MetI-like"/>
</dbReference>
<comment type="subcellular location">
    <subcellularLocation>
        <location evidence="1 9">Cell membrane</location>
        <topology evidence="1 9">Multi-pass membrane protein</topology>
    </subcellularLocation>
</comment>
<keyword evidence="12" id="KW-1185">Reference proteome</keyword>
<dbReference type="RefSeq" id="WP_154447558.1">
    <property type="nucleotide sequence ID" value="NZ_WIND01000013.1"/>
</dbReference>
<evidence type="ECO:0000256" key="7">
    <source>
        <dbReference type="ARBA" id="ARBA00022989"/>
    </source>
</evidence>
<dbReference type="AlphaFoldDB" id="A0A6L5Z3P7"/>
<evidence type="ECO:0000256" key="4">
    <source>
        <dbReference type="ARBA" id="ARBA00022692"/>
    </source>
</evidence>